<proteinExistence type="predicted"/>
<dbReference type="Gene3D" id="3.40.50.2300">
    <property type="match status" value="1"/>
</dbReference>
<keyword evidence="3" id="KW-0804">Transcription</keyword>
<dbReference type="AlphaFoldDB" id="A0A7X0JH07"/>
<reference evidence="6 7" key="1">
    <citation type="submission" date="2020-08" db="EMBL/GenBank/DDBJ databases">
        <title>The Agave Microbiome: Exploring the role of microbial communities in plant adaptations to desert environments.</title>
        <authorList>
            <person name="Partida-Martinez L.P."/>
        </authorList>
    </citation>
    <scope>NUCLEOTIDE SEQUENCE [LARGE SCALE GENOMIC DNA]</scope>
    <source>
        <strain evidence="6 7">AS3.12</strain>
    </source>
</reference>
<dbReference type="InterPro" id="IPR050595">
    <property type="entry name" value="Bact_response_regulator"/>
</dbReference>
<dbReference type="SUPFAM" id="SSF52172">
    <property type="entry name" value="CheY-like"/>
    <property type="match status" value="1"/>
</dbReference>
<dbReference type="EMBL" id="JACHBU010000001">
    <property type="protein sequence ID" value="MBB6506994.1"/>
    <property type="molecule type" value="Genomic_DNA"/>
</dbReference>
<dbReference type="SMART" id="SM00448">
    <property type="entry name" value="REC"/>
    <property type="match status" value="1"/>
</dbReference>
<evidence type="ECO:0000313" key="6">
    <source>
        <dbReference type="EMBL" id="MBB6506994.1"/>
    </source>
</evidence>
<dbReference type="InterPro" id="IPR011006">
    <property type="entry name" value="CheY-like_superfamily"/>
</dbReference>
<comment type="caution">
    <text evidence="6">The sequence shown here is derived from an EMBL/GenBank/DDBJ whole genome shotgun (WGS) entry which is preliminary data.</text>
</comment>
<dbReference type="PANTHER" id="PTHR44591">
    <property type="entry name" value="STRESS RESPONSE REGULATOR PROTEIN 1"/>
    <property type="match status" value="1"/>
</dbReference>
<evidence type="ECO:0000259" key="5">
    <source>
        <dbReference type="PROSITE" id="PS50110"/>
    </source>
</evidence>
<accession>A0A7X0JH07</accession>
<dbReference type="Pfam" id="PF00072">
    <property type="entry name" value="Response_reg"/>
    <property type="match status" value="1"/>
</dbReference>
<dbReference type="GO" id="GO:0000160">
    <property type="term" value="P:phosphorelay signal transduction system"/>
    <property type="evidence" value="ECO:0007669"/>
    <property type="project" value="InterPro"/>
</dbReference>
<feature type="modified residue" description="4-aspartylphosphate" evidence="4">
    <location>
        <position position="66"/>
    </location>
</feature>
<evidence type="ECO:0000313" key="7">
    <source>
        <dbReference type="Proteomes" id="UP000585437"/>
    </source>
</evidence>
<dbReference type="RefSeq" id="WP_062456056.1">
    <property type="nucleotide sequence ID" value="NZ_JACHBU010000001.1"/>
</dbReference>
<name>A0A7X0JH07_9HYPH</name>
<keyword evidence="7" id="KW-1185">Reference proteome</keyword>
<organism evidence="6 7">
    <name type="scientific">Rhizobium soli</name>
    <dbReference type="NCBI Taxonomy" id="424798"/>
    <lineage>
        <taxon>Bacteria</taxon>
        <taxon>Pseudomonadati</taxon>
        <taxon>Pseudomonadota</taxon>
        <taxon>Alphaproteobacteria</taxon>
        <taxon>Hyphomicrobiales</taxon>
        <taxon>Rhizobiaceae</taxon>
        <taxon>Rhizobium/Agrobacterium group</taxon>
        <taxon>Rhizobium</taxon>
    </lineage>
</organism>
<dbReference type="PROSITE" id="PS50110">
    <property type="entry name" value="RESPONSE_REGULATORY"/>
    <property type="match status" value="1"/>
</dbReference>
<evidence type="ECO:0000256" key="2">
    <source>
        <dbReference type="ARBA" id="ARBA00023015"/>
    </source>
</evidence>
<evidence type="ECO:0000256" key="1">
    <source>
        <dbReference type="ARBA" id="ARBA00022553"/>
    </source>
</evidence>
<dbReference type="PANTHER" id="PTHR44591:SF3">
    <property type="entry name" value="RESPONSE REGULATORY DOMAIN-CONTAINING PROTEIN"/>
    <property type="match status" value="1"/>
</dbReference>
<evidence type="ECO:0000256" key="4">
    <source>
        <dbReference type="PROSITE-ProRule" id="PRU00169"/>
    </source>
</evidence>
<protein>
    <submittedName>
        <fullName evidence="6">DNA-binding response OmpR family regulator</fullName>
    </submittedName>
</protein>
<keyword evidence="6" id="KW-0238">DNA-binding</keyword>
<dbReference type="GO" id="GO:0003677">
    <property type="term" value="F:DNA binding"/>
    <property type="evidence" value="ECO:0007669"/>
    <property type="project" value="UniProtKB-KW"/>
</dbReference>
<keyword evidence="2" id="KW-0805">Transcription regulation</keyword>
<keyword evidence="1 4" id="KW-0597">Phosphoprotein</keyword>
<dbReference type="InterPro" id="IPR001789">
    <property type="entry name" value="Sig_transdc_resp-reg_receiver"/>
</dbReference>
<feature type="domain" description="Response regulatory" evidence="5">
    <location>
        <begin position="17"/>
        <end position="128"/>
    </location>
</feature>
<dbReference type="Proteomes" id="UP000585437">
    <property type="component" value="Unassembled WGS sequence"/>
</dbReference>
<dbReference type="CDD" id="cd00156">
    <property type="entry name" value="REC"/>
    <property type="match status" value="1"/>
</dbReference>
<sequence length="131" mass="13746">MSTVAAEANEGRAAPIKVLFVEDEALIRISTADFLQDAGMGVVEAGTAGEALGLASEQPVDILVTDVHLPDMTGLQLTIKLRAQFPDLPVIFATGDRNVEGAEGLSRSGLVTKPYDYDSLVSLIRSMVSAG</sequence>
<evidence type="ECO:0000256" key="3">
    <source>
        <dbReference type="ARBA" id="ARBA00023163"/>
    </source>
</evidence>
<gene>
    <name evidence="6" type="ORF">F4695_000313</name>
</gene>